<reference evidence="4 5" key="1">
    <citation type="submission" date="2018-01" db="EMBL/GenBank/DDBJ databases">
        <title>Draft genome sequence of Jishengella endophytica.</title>
        <authorList>
            <person name="Sahin N."/>
            <person name="Ay H."/>
            <person name="Saygin H."/>
        </authorList>
    </citation>
    <scope>NUCLEOTIDE SEQUENCE [LARGE SCALE GENOMIC DNA]</scope>
    <source>
        <strain evidence="4 5">DSM 45430</strain>
    </source>
</reference>
<gene>
    <name evidence="4" type="ORF">C1I93_30155</name>
</gene>
<dbReference type="EMBL" id="POTX01000432">
    <property type="protein sequence ID" value="PZF83308.1"/>
    <property type="molecule type" value="Genomic_DNA"/>
</dbReference>
<comment type="caution">
    <text evidence="4">The sequence shown here is derived from an EMBL/GenBank/DDBJ whole genome shotgun (WGS) entry which is preliminary data.</text>
</comment>
<dbReference type="GO" id="GO:0000976">
    <property type="term" value="F:transcription cis-regulatory region binding"/>
    <property type="evidence" value="ECO:0007669"/>
    <property type="project" value="TreeGrafter"/>
</dbReference>
<dbReference type="SUPFAM" id="SSF46689">
    <property type="entry name" value="Homeodomain-like"/>
    <property type="match status" value="1"/>
</dbReference>
<dbReference type="Pfam" id="PF00440">
    <property type="entry name" value="TetR_N"/>
    <property type="match status" value="1"/>
</dbReference>
<dbReference type="InterPro" id="IPR050109">
    <property type="entry name" value="HTH-type_TetR-like_transc_reg"/>
</dbReference>
<dbReference type="PROSITE" id="PS50977">
    <property type="entry name" value="HTH_TETR_2"/>
    <property type="match status" value="1"/>
</dbReference>
<sequence>MSQSTGGTRERIKAVALELFTEQGYEATSLREVAERLGVTKAALYYHFKSKDEIVTSVVADRLDLMDSLIAWAEAQPPTLATRRAVIERYADTIFGGDQRGVMRFFEQNQTALKSLSAGRELRERLLRLATVLSAGDNSPGGQVRAALALFAVHSSWFVVRTPDITDAERKHVALEVANELLAAITTP</sequence>
<evidence type="ECO:0000256" key="1">
    <source>
        <dbReference type="ARBA" id="ARBA00023015"/>
    </source>
</evidence>
<dbReference type="PANTHER" id="PTHR30055">
    <property type="entry name" value="HTH-TYPE TRANSCRIPTIONAL REGULATOR RUTR"/>
    <property type="match status" value="1"/>
</dbReference>
<dbReference type="InterPro" id="IPR001647">
    <property type="entry name" value="HTH_TetR"/>
</dbReference>
<evidence type="ECO:0000313" key="4">
    <source>
        <dbReference type="EMBL" id="PZF83308.1"/>
    </source>
</evidence>
<dbReference type="RefSeq" id="WP_111246633.1">
    <property type="nucleotide sequence ID" value="NZ_POTX01000432.1"/>
</dbReference>
<keyword evidence="5" id="KW-1185">Reference proteome</keyword>
<dbReference type="PANTHER" id="PTHR30055:SF234">
    <property type="entry name" value="HTH-TYPE TRANSCRIPTIONAL REGULATOR BETI"/>
    <property type="match status" value="1"/>
</dbReference>
<keyword evidence="2" id="KW-0238">DNA-binding</keyword>
<evidence type="ECO:0000256" key="3">
    <source>
        <dbReference type="ARBA" id="ARBA00023163"/>
    </source>
</evidence>
<name>A0A2W2BTI0_9ACTN</name>
<protein>
    <submittedName>
        <fullName evidence="4">TetR family transcriptional regulator</fullName>
    </submittedName>
</protein>
<dbReference type="Gene3D" id="1.10.357.10">
    <property type="entry name" value="Tetracycline Repressor, domain 2"/>
    <property type="match status" value="1"/>
</dbReference>
<dbReference type="InterPro" id="IPR023772">
    <property type="entry name" value="DNA-bd_HTH_TetR-type_CS"/>
</dbReference>
<dbReference type="PRINTS" id="PR00455">
    <property type="entry name" value="HTHTETR"/>
</dbReference>
<organism evidence="4 5">
    <name type="scientific">Micromonospora endophytica</name>
    <dbReference type="NCBI Taxonomy" id="515350"/>
    <lineage>
        <taxon>Bacteria</taxon>
        <taxon>Bacillati</taxon>
        <taxon>Actinomycetota</taxon>
        <taxon>Actinomycetes</taxon>
        <taxon>Micromonosporales</taxon>
        <taxon>Micromonosporaceae</taxon>
        <taxon>Micromonospora</taxon>
    </lineage>
</organism>
<dbReference type="InterPro" id="IPR009057">
    <property type="entry name" value="Homeodomain-like_sf"/>
</dbReference>
<keyword evidence="3" id="KW-0804">Transcription</keyword>
<dbReference type="GO" id="GO:0003700">
    <property type="term" value="F:DNA-binding transcription factor activity"/>
    <property type="evidence" value="ECO:0007669"/>
    <property type="project" value="TreeGrafter"/>
</dbReference>
<dbReference type="Proteomes" id="UP000248627">
    <property type="component" value="Unassembled WGS sequence"/>
</dbReference>
<keyword evidence="1" id="KW-0805">Transcription regulation</keyword>
<proteinExistence type="predicted"/>
<dbReference type="PROSITE" id="PS01081">
    <property type="entry name" value="HTH_TETR_1"/>
    <property type="match status" value="1"/>
</dbReference>
<dbReference type="OrthoDB" id="3186364at2"/>
<dbReference type="AlphaFoldDB" id="A0A2W2BTI0"/>
<evidence type="ECO:0000313" key="5">
    <source>
        <dbReference type="Proteomes" id="UP000248627"/>
    </source>
</evidence>
<accession>A0A2W2BTI0</accession>
<evidence type="ECO:0000256" key="2">
    <source>
        <dbReference type="ARBA" id="ARBA00023125"/>
    </source>
</evidence>